<feature type="coiled-coil region" evidence="1">
    <location>
        <begin position="270"/>
        <end position="335"/>
    </location>
</feature>
<reference evidence="4" key="1">
    <citation type="submission" date="2022-06" db="EMBL/GenBank/DDBJ databases">
        <title>Alkalicoccobacillus porphyridii sp. nov., isolated from a marine red alga, Porphyridium purpureum and reclassification of Shouchella plakortidis and Shouchella gibsonii as Alkalicoccobacillus plakortidis comb. nov. and Alkalicoccobacillus gibsonii comb. nov.</title>
        <authorList>
            <person name="Kim K.H."/>
            <person name="Lee J.K."/>
            <person name="Han D.M."/>
            <person name="Baek J.H."/>
            <person name="Jeon C.O."/>
        </authorList>
    </citation>
    <scope>NUCLEOTIDE SEQUENCE</scope>
    <source>
        <strain evidence="4">DSM 19153</strain>
    </source>
</reference>
<dbReference type="RefSeq" id="WP_251604505.1">
    <property type="nucleotide sequence ID" value="NZ_JAMQJY010000001.1"/>
</dbReference>
<evidence type="ECO:0000313" key="4">
    <source>
        <dbReference type="EMBL" id="MCM2674579.1"/>
    </source>
</evidence>
<feature type="transmembrane region" description="Helical" evidence="2">
    <location>
        <begin position="6"/>
        <end position="34"/>
    </location>
</feature>
<feature type="coiled-coil region" evidence="1">
    <location>
        <begin position="219"/>
        <end position="246"/>
    </location>
</feature>
<dbReference type="Pfam" id="PF13250">
    <property type="entry name" value="SNIPE"/>
    <property type="match status" value="1"/>
</dbReference>
<keyword evidence="5" id="KW-1185">Reference proteome</keyword>
<evidence type="ECO:0000259" key="3">
    <source>
        <dbReference type="SMART" id="SM00974"/>
    </source>
</evidence>
<feature type="domain" description="Bacteriophage T5 Orf172 DNA-binding" evidence="3">
    <location>
        <begin position="374"/>
        <end position="457"/>
    </location>
</feature>
<accession>A0ABT0XHB7</accession>
<dbReference type="EMBL" id="JAMQJY010000001">
    <property type="protein sequence ID" value="MCM2674579.1"/>
    <property type="molecule type" value="Genomic_DNA"/>
</dbReference>
<dbReference type="InterPro" id="IPR025280">
    <property type="entry name" value="SNIPE"/>
</dbReference>
<dbReference type="Pfam" id="PF10544">
    <property type="entry name" value="T5orf172"/>
    <property type="match status" value="1"/>
</dbReference>
<sequence length="490" mass="58218">MIERRWYLSTWFIALCFALWLLAVPTIVGIILLIMKNSAEKKRQIYWKENGLDDLEKIKHTTDKLIKESEKLEKQKETLLEDIVKETENLEKEIERVKAKVAKEEVKLSKDKDLIKMDIVKEEEKLNSIKKELVSYEEEYLYQTFGFYEPKYGFENSEEYKKQLIEIRTKQKIMANVDEATISRKWQVDGSEKKGEAMRKSNVKLAVRAFNQECDTAIAKAKFNNIDTIEKQLTKAREQINKLNTRNGIEIRNEYLTLKIEELYLVYEYHVKKEEEKEEQRILKEQMREEKRVQAEIERERKKLEKDEKHFQQALEKYDKQMETASEEMKFEIQTKIDEIHEKVTELQVEKAQVDFREQNAKAGYVYIISNIGSFGSDVFKIGMTRRLEPMDRVNELGSASVPFNFDVHAMVFSDDAPKLERALHKAFENYQVNKINSRKEFFRVDINEIAKVVRQNHNKTIEFTKLAEAEDYRKSLQLEQEELEKIEIA</sequence>
<evidence type="ECO:0000256" key="1">
    <source>
        <dbReference type="SAM" id="Coils"/>
    </source>
</evidence>
<gene>
    <name evidence="4" type="ORF">NDM98_03010</name>
</gene>
<comment type="caution">
    <text evidence="4">The sequence shown here is derived from an EMBL/GenBank/DDBJ whole genome shotgun (WGS) entry which is preliminary data.</text>
</comment>
<proteinExistence type="predicted"/>
<keyword evidence="1" id="KW-0175">Coiled coil</keyword>
<dbReference type="Proteomes" id="UP001203665">
    <property type="component" value="Unassembled WGS sequence"/>
</dbReference>
<protein>
    <submittedName>
        <fullName evidence="4">DUF4041 domain-containing protein</fullName>
    </submittedName>
</protein>
<keyword evidence="2" id="KW-1133">Transmembrane helix</keyword>
<keyword evidence="2" id="KW-0472">Membrane</keyword>
<name>A0ABT0XHB7_9BACI</name>
<dbReference type="InterPro" id="IPR018306">
    <property type="entry name" value="Phage_T5_Orf172_DNA-bd"/>
</dbReference>
<organism evidence="4 5">
    <name type="scientific">Alkalicoccobacillus plakortidis</name>
    <dbReference type="NCBI Taxonomy" id="444060"/>
    <lineage>
        <taxon>Bacteria</taxon>
        <taxon>Bacillati</taxon>
        <taxon>Bacillota</taxon>
        <taxon>Bacilli</taxon>
        <taxon>Bacillales</taxon>
        <taxon>Bacillaceae</taxon>
        <taxon>Alkalicoccobacillus</taxon>
    </lineage>
</organism>
<keyword evidence="2" id="KW-0812">Transmembrane</keyword>
<evidence type="ECO:0000256" key="2">
    <source>
        <dbReference type="SAM" id="Phobius"/>
    </source>
</evidence>
<dbReference type="SMART" id="SM00974">
    <property type="entry name" value="T5orf172"/>
    <property type="match status" value="1"/>
</dbReference>
<feature type="coiled-coil region" evidence="1">
    <location>
        <begin position="55"/>
        <end position="139"/>
    </location>
</feature>
<evidence type="ECO:0000313" key="5">
    <source>
        <dbReference type="Proteomes" id="UP001203665"/>
    </source>
</evidence>